<accession>A0ABM9FTS3</accession>
<dbReference type="Proteomes" id="UP001152658">
    <property type="component" value="Unassembled WGS sequence"/>
</dbReference>
<evidence type="ECO:0000313" key="2">
    <source>
        <dbReference type="Proteomes" id="UP001152658"/>
    </source>
</evidence>
<evidence type="ECO:0000313" key="1">
    <source>
        <dbReference type="EMBL" id="CAH8240990.1"/>
    </source>
</evidence>
<protein>
    <submittedName>
        <fullName evidence="1">Uncharacterized protein</fullName>
    </submittedName>
</protein>
<reference evidence="1" key="1">
    <citation type="submission" date="2022-06" db="EMBL/GenBank/DDBJ databases">
        <authorList>
            <person name="Goudenege D."/>
            <person name="Le Roux F."/>
        </authorList>
    </citation>
    <scope>NUCLEOTIDE SEQUENCE</scope>
    <source>
        <strain evidence="1">12-063</strain>
    </source>
</reference>
<gene>
    <name evidence="1" type="ORF">VAE063_970041</name>
</gene>
<comment type="caution">
    <text evidence="1">The sequence shown here is derived from an EMBL/GenBank/DDBJ whole genome shotgun (WGS) entry which is preliminary data.</text>
</comment>
<sequence>MLSAHHASNETGIKQGRSSKIAHDCCVVLGVPSHIGLTILSRTQTFALDQKD</sequence>
<keyword evidence="2" id="KW-1185">Reference proteome</keyword>
<organism evidence="1 2">
    <name type="scientific">Vibrio aestuarianus</name>
    <dbReference type="NCBI Taxonomy" id="28171"/>
    <lineage>
        <taxon>Bacteria</taxon>
        <taxon>Pseudomonadati</taxon>
        <taxon>Pseudomonadota</taxon>
        <taxon>Gammaproteobacteria</taxon>
        <taxon>Vibrionales</taxon>
        <taxon>Vibrionaceae</taxon>
        <taxon>Vibrio</taxon>
    </lineage>
</organism>
<proteinExistence type="predicted"/>
<dbReference type="EMBL" id="CALYLK010000138">
    <property type="protein sequence ID" value="CAH8240990.1"/>
    <property type="molecule type" value="Genomic_DNA"/>
</dbReference>
<name>A0ABM9FTS3_9VIBR</name>